<dbReference type="RefSeq" id="WP_090079116.1">
    <property type="nucleotide sequence ID" value="NZ_FOQT01000001.1"/>
</dbReference>
<feature type="domain" description="FAD-binding PCMH-type" evidence="3">
    <location>
        <begin position="15"/>
        <end position="181"/>
    </location>
</feature>
<name>A0A1I3E5Z1_9FLAO</name>
<keyword evidence="2" id="KW-0560">Oxidoreductase</keyword>
<dbReference type="EMBL" id="FOQT01000001">
    <property type="protein sequence ID" value="SFH94407.1"/>
    <property type="molecule type" value="Genomic_DNA"/>
</dbReference>
<dbReference type="InterPro" id="IPR016166">
    <property type="entry name" value="FAD-bd_PCMH"/>
</dbReference>
<dbReference type="Pfam" id="PF01565">
    <property type="entry name" value="FAD_binding_4"/>
    <property type="match status" value="1"/>
</dbReference>
<dbReference type="Gene3D" id="3.30.465.10">
    <property type="match status" value="1"/>
</dbReference>
<dbReference type="Proteomes" id="UP000198931">
    <property type="component" value="Unassembled WGS sequence"/>
</dbReference>
<dbReference type="PANTHER" id="PTHR13878">
    <property type="entry name" value="GULONOLACTONE OXIDASE"/>
    <property type="match status" value="1"/>
</dbReference>
<dbReference type="STRING" id="1125876.SAMN05443292_0898"/>
<organism evidence="4 5">
    <name type="scientific">Halpernia frigidisoli</name>
    <dbReference type="NCBI Taxonomy" id="1125876"/>
    <lineage>
        <taxon>Bacteria</taxon>
        <taxon>Pseudomonadati</taxon>
        <taxon>Bacteroidota</taxon>
        <taxon>Flavobacteriia</taxon>
        <taxon>Flavobacteriales</taxon>
        <taxon>Weeksellaceae</taxon>
        <taxon>Chryseobacterium group</taxon>
        <taxon>Halpernia</taxon>
    </lineage>
</organism>
<dbReference type="InterPro" id="IPR050432">
    <property type="entry name" value="FAD-linked_Oxidoreductases_BP"/>
</dbReference>
<keyword evidence="5" id="KW-1185">Reference proteome</keyword>
<dbReference type="GO" id="GO:0071949">
    <property type="term" value="F:FAD binding"/>
    <property type="evidence" value="ECO:0007669"/>
    <property type="project" value="InterPro"/>
</dbReference>
<comment type="similarity">
    <text evidence="1">Belongs to the oxygen-dependent FAD-linked oxidoreductase family.</text>
</comment>
<dbReference type="InterPro" id="IPR006094">
    <property type="entry name" value="Oxid_FAD_bind_N"/>
</dbReference>
<dbReference type="GO" id="GO:0016491">
    <property type="term" value="F:oxidoreductase activity"/>
    <property type="evidence" value="ECO:0007669"/>
    <property type="project" value="UniProtKB-KW"/>
</dbReference>
<evidence type="ECO:0000313" key="5">
    <source>
        <dbReference type="Proteomes" id="UP000198931"/>
    </source>
</evidence>
<protein>
    <submittedName>
        <fullName evidence="4">FAD/FMN-containing dehydrogenase</fullName>
    </submittedName>
</protein>
<reference evidence="4 5" key="1">
    <citation type="submission" date="2016-10" db="EMBL/GenBank/DDBJ databases">
        <authorList>
            <person name="de Groot N.N."/>
        </authorList>
    </citation>
    <scope>NUCLEOTIDE SEQUENCE [LARGE SCALE GENOMIC DNA]</scope>
    <source>
        <strain evidence="4 5">DSM 26000</strain>
    </source>
</reference>
<evidence type="ECO:0000256" key="1">
    <source>
        <dbReference type="ARBA" id="ARBA00005466"/>
    </source>
</evidence>
<dbReference type="SUPFAM" id="SSF56176">
    <property type="entry name" value="FAD-binding/transporter-associated domain-like"/>
    <property type="match status" value="1"/>
</dbReference>
<dbReference type="InterPro" id="IPR036318">
    <property type="entry name" value="FAD-bd_PCMH-like_sf"/>
</dbReference>
<proteinExistence type="inferred from homology"/>
<gene>
    <name evidence="4" type="ORF">SAMN05443292_0898</name>
</gene>
<evidence type="ECO:0000313" key="4">
    <source>
        <dbReference type="EMBL" id="SFH94407.1"/>
    </source>
</evidence>
<dbReference type="PROSITE" id="PS51387">
    <property type="entry name" value="FAD_PCMH"/>
    <property type="match status" value="1"/>
</dbReference>
<dbReference type="AlphaFoldDB" id="A0A1I3E5Z1"/>
<accession>A0A1I3E5Z1</accession>
<dbReference type="PANTHER" id="PTHR13878:SF53">
    <property type="entry name" value="CYTOKININ DEHYDROGENASE 6"/>
    <property type="match status" value="1"/>
</dbReference>
<sequence length="438" mass="50161">MQQNFIQKVSNWGNFPVFEKEVRSAESYSDIQDYLTGKNDIIARGNGRCYGDSSLAEHIFSTKRLNKFISFDRINGILECESGVLLSEILEISVPQSYFLYVTPGTKLITIGGAIAANIHGKNHHFEGSFCEFVIEFILMNERSEILKCSRSENAELFWATVGGMGLTGIILSAKFQLKKIETSYIRQESIKAENLDEIFTLFEESKNWTYTVAWIDCLQKGKNSGRSIMMRGEHALLSELPQKAREKPFEVKKKFSPVVPFFFPDFVLNNLSVKIFNYFFYAKQRSKFLKNIIDYETFFYPLDAIKDWNKIYGKSGFIQYQMVIPKENGKEGMKKILETISKSGNGSFLAVLKLFGKSNSEAYNSFPMEGYTLALDFKVNKNLSKLVSKLDDIVETYGGRIYLAKDSMSRSSLTDYLKNVNNPKFNSLQQKRILKHN</sequence>
<evidence type="ECO:0000259" key="3">
    <source>
        <dbReference type="PROSITE" id="PS51387"/>
    </source>
</evidence>
<dbReference type="OrthoDB" id="545125at2"/>
<dbReference type="InterPro" id="IPR016169">
    <property type="entry name" value="FAD-bd_PCMH_sub2"/>
</dbReference>
<evidence type="ECO:0000256" key="2">
    <source>
        <dbReference type="ARBA" id="ARBA00023002"/>
    </source>
</evidence>